<evidence type="ECO:0000256" key="1">
    <source>
        <dbReference type="ARBA" id="ARBA00004623"/>
    </source>
</evidence>
<dbReference type="GO" id="GO:0006914">
    <property type="term" value="P:autophagy"/>
    <property type="evidence" value="ECO:0007669"/>
    <property type="project" value="UniProtKB-KW"/>
</dbReference>
<dbReference type="GO" id="GO:0005524">
    <property type="term" value="F:ATP binding"/>
    <property type="evidence" value="ECO:0007669"/>
    <property type="project" value="InterPro"/>
</dbReference>
<evidence type="ECO:0000259" key="5">
    <source>
        <dbReference type="PROSITE" id="PS50011"/>
    </source>
</evidence>
<evidence type="ECO:0000256" key="2">
    <source>
        <dbReference type="ARBA" id="ARBA00023006"/>
    </source>
</evidence>
<keyword evidence="6" id="KW-0808">Transferase</keyword>
<dbReference type="InterPro" id="IPR000719">
    <property type="entry name" value="Prot_kinase_dom"/>
</dbReference>
<feature type="domain" description="Protein kinase" evidence="5">
    <location>
        <begin position="81"/>
        <end position="410"/>
    </location>
</feature>
<dbReference type="SUPFAM" id="SSF56112">
    <property type="entry name" value="Protein kinase-like (PK-like)"/>
    <property type="match status" value="1"/>
</dbReference>
<dbReference type="Pfam" id="PF00069">
    <property type="entry name" value="Pkinase"/>
    <property type="match status" value="1"/>
</dbReference>
<name>A0A6A6E2V3_9PEZI</name>
<feature type="compositionally biased region" description="Low complexity" evidence="4">
    <location>
        <begin position="108"/>
        <end position="119"/>
    </location>
</feature>
<dbReference type="GO" id="GO:0034045">
    <property type="term" value="C:phagophore assembly site membrane"/>
    <property type="evidence" value="ECO:0007669"/>
    <property type="project" value="UniProtKB-SubCell"/>
</dbReference>
<dbReference type="Proteomes" id="UP000800200">
    <property type="component" value="Unassembled WGS sequence"/>
</dbReference>
<dbReference type="PROSITE" id="PS50011">
    <property type="entry name" value="PROTEIN_KINASE_DOM"/>
    <property type="match status" value="1"/>
</dbReference>
<sequence length="418" mass="45748">MAPADPRIIHDSSAITPPPTPTETKHPGSSSSSSASSTSIPKRVDPVTSTTGRIRGRSLEEKSVSTEPIPFPFWFSEYEISDWKKPLGSGLWSDVYLAKPCLPSATPSPSTQLTSILTPPLTPTKSRASSLSKREQLPQVPKAYAIKIPTSRTAKQVLSDEARVLSYLSRCPDSEKYIVPFYGQDMRTEALVLKAMNTTPETWVHKDLDSLGESERARKLATVYPSLALNLLRGLEWLEDKGCIHADIKPSNILLSTSEHTLHAVYSDFSSATLSHASSSSSSQPSAPLGGGTWDFLDPAILSKSSPQLLPTPVSDLWSLAITLLYVIIGASPFECAGSNVFRRREIIKHGQPLPYAFHGDEGLRNQQRLSNLSKSLGWDVGRWFGMVLKRDPAHRCDVGTWCRELEAGVSRSGVVRI</sequence>
<evidence type="ECO:0000256" key="4">
    <source>
        <dbReference type="SAM" id="MobiDB-lite"/>
    </source>
</evidence>
<organism evidence="6 7">
    <name type="scientific">Zopfia rhizophila CBS 207.26</name>
    <dbReference type="NCBI Taxonomy" id="1314779"/>
    <lineage>
        <taxon>Eukaryota</taxon>
        <taxon>Fungi</taxon>
        <taxon>Dikarya</taxon>
        <taxon>Ascomycota</taxon>
        <taxon>Pezizomycotina</taxon>
        <taxon>Dothideomycetes</taxon>
        <taxon>Dothideomycetes incertae sedis</taxon>
        <taxon>Zopfiaceae</taxon>
        <taxon>Zopfia</taxon>
    </lineage>
</organism>
<keyword evidence="2" id="KW-0072">Autophagy</keyword>
<dbReference type="PANTHER" id="PTHR24348">
    <property type="entry name" value="SERINE/THREONINE-PROTEIN KINASE UNC-51-RELATED"/>
    <property type="match status" value="1"/>
</dbReference>
<evidence type="ECO:0000256" key="3">
    <source>
        <dbReference type="ARBA" id="ARBA00030237"/>
    </source>
</evidence>
<keyword evidence="7" id="KW-1185">Reference proteome</keyword>
<dbReference type="AlphaFoldDB" id="A0A6A6E2V3"/>
<dbReference type="GO" id="GO:0004674">
    <property type="term" value="F:protein serine/threonine kinase activity"/>
    <property type="evidence" value="ECO:0007669"/>
    <property type="project" value="InterPro"/>
</dbReference>
<dbReference type="SMART" id="SM00220">
    <property type="entry name" value="S_TKc"/>
    <property type="match status" value="1"/>
</dbReference>
<protein>
    <recommendedName>
        <fullName evidence="3">Autophagy-related protein 1</fullName>
    </recommendedName>
</protein>
<dbReference type="PROSITE" id="PS00108">
    <property type="entry name" value="PROTEIN_KINASE_ST"/>
    <property type="match status" value="1"/>
</dbReference>
<dbReference type="Gene3D" id="1.10.510.10">
    <property type="entry name" value="Transferase(Phosphotransferase) domain 1"/>
    <property type="match status" value="1"/>
</dbReference>
<dbReference type="GO" id="GO:0010506">
    <property type="term" value="P:regulation of autophagy"/>
    <property type="evidence" value="ECO:0007669"/>
    <property type="project" value="InterPro"/>
</dbReference>
<feature type="region of interest" description="Disordered" evidence="4">
    <location>
        <begin position="108"/>
        <end position="134"/>
    </location>
</feature>
<dbReference type="InterPro" id="IPR008271">
    <property type="entry name" value="Ser/Thr_kinase_AS"/>
</dbReference>
<keyword evidence="6" id="KW-0418">Kinase</keyword>
<dbReference type="EMBL" id="ML994630">
    <property type="protein sequence ID" value="KAF2186287.1"/>
    <property type="molecule type" value="Genomic_DNA"/>
</dbReference>
<accession>A0A6A6E2V3</accession>
<evidence type="ECO:0000313" key="6">
    <source>
        <dbReference type="EMBL" id="KAF2186287.1"/>
    </source>
</evidence>
<proteinExistence type="predicted"/>
<gene>
    <name evidence="6" type="ORF">K469DRAFT_573113</name>
</gene>
<evidence type="ECO:0000313" key="7">
    <source>
        <dbReference type="Proteomes" id="UP000800200"/>
    </source>
</evidence>
<feature type="region of interest" description="Disordered" evidence="4">
    <location>
        <begin position="1"/>
        <end position="62"/>
    </location>
</feature>
<dbReference type="InterPro" id="IPR011009">
    <property type="entry name" value="Kinase-like_dom_sf"/>
</dbReference>
<reference evidence="6" key="1">
    <citation type="journal article" date="2020" name="Stud. Mycol.">
        <title>101 Dothideomycetes genomes: a test case for predicting lifestyles and emergence of pathogens.</title>
        <authorList>
            <person name="Haridas S."/>
            <person name="Albert R."/>
            <person name="Binder M."/>
            <person name="Bloem J."/>
            <person name="Labutti K."/>
            <person name="Salamov A."/>
            <person name="Andreopoulos B."/>
            <person name="Baker S."/>
            <person name="Barry K."/>
            <person name="Bills G."/>
            <person name="Bluhm B."/>
            <person name="Cannon C."/>
            <person name="Castanera R."/>
            <person name="Culley D."/>
            <person name="Daum C."/>
            <person name="Ezra D."/>
            <person name="Gonzalez J."/>
            <person name="Henrissat B."/>
            <person name="Kuo A."/>
            <person name="Liang C."/>
            <person name="Lipzen A."/>
            <person name="Lutzoni F."/>
            <person name="Magnuson J."/>
            <person name="Mondo S."/>
            <person name="Nolan M."/>
            <person name="Ohm R."/>
            <person name="Pangilinan J."/>
            <person name="Park H.-J."/>
            <person name="Ramirez L."/>
            <person name="Alfaro M."/>
            <person name="Sun H."/>
            <person name="Tritt A."/>
            <person name="Yoshinaga Y."/>
            <person name="Zwiers L.-H."/>
            <person name="Turgeon B."/>
            <person name="Goodwin S."/>
            <person name="Spatafora J."/>
            <person name="Crous P."/>
            <person name="Grigoriev I."/>
        </authorList>
    </citation>
    <scope>NUCLEOTIDE SEQUENCE</scope>
    <source>
        <strain evidence="6">CBS 207.26</strain>
    </source>
</reference>
<feature type="compositionally biased region" description="Low complexity" evidence="4">
    <location>
        <begin position="29"/>
        <end position="39"/>
    </location>
</feature>
<dbReference type="InterPro" id="IPR045269">
    <property type="entry name" value="Atg1-like"/>
</dbReference>
<dbReference type="OrthoDB" id="1668230at2759"/>
<comment type="subcellular location">
    <subcellularLocation>
        <location evidence="1">Preautophagosomal structure membrane</location>
        <topology evidence="1">Peripheral membrane protein</topology>
    </subcellularLocation>
</comment>